<evidence type="ECO:0000256" key="2">
    <source>
        <dbReference type="ARBA" id="ARBA00022729"/>
    </source>
</evidence>
<dbReference type="PANTHER" id="PTHR33376">
    <property type="match status" value="1"/>
</dbReference>
<dbReference type="GO" id="GO:0042597">
    <property type="term" value="C:periplasmic space"/>
    <property type="evidence" value="ECO:0007669"/>
    <property type="project" value="UniProtKB-SubCell"/>
</dbReference>
<keyword evidence="2 4" id="KW-0732">Signal</keyword>
<dbReference type="InterPro" id="IPR038404">
    <property type="entry name" value="TRAP_DctP_sf"/>
</dbReference>
<gene>
    <name evidence="5" type="ORF">SAMN05444336_101169</name>
</gene>
<evidence type="ECO:0000313" key="5">
    <source>
        <dbReference type="EMBL" id="SDW11538.1"/>
    </source>
</evidence>
<dbReference type="Proteomes" id="UP000199118">
    <property type="component" value="Unassembled WGS sequence"/>
</dbReference>
<name>A0A1H2QX84_9RHOB</name>
<organism evidence="5 6">
    <name type="scientific">Albimonas donghaensis</name>
    <dbReference type="NCBI Taxonomy" id="356660"/>
    <lineage>
        <taxon>Bacteria</taxon>
        <taxon>Pseudomonadati</taxon>
        <taxon>Pseudomonadota</taxon>
        <taxon>Alphaproteobacteria</taxon>
        <taxon>Rhodobacterales</taxon>
        <taxon>Paracoccaceae</taxon>
        <taxon>Albimonas</taxon>
    </lineage>
</organism>
<protein>
    <submittedName>
        <fullName evidence="5">TRAP-type C4-dicarboxylate transport system, substrate-binding protein</fullName>
    </submittedName>
</protein>
<dbReference type="OrthoDB" id="7822595at2"/>
<dbReference type="InterPro" id="IPR018389">
    <property type="entry name" value="DctP_fam"/>
</dbReference>
<dbReference type="NCBIfam" id="NF037995">
    <property type="entry name" value="TRAP_S1"/>
    <property type="match status" value="1"/>
</dbReference>
<evidence type="ECO:0000313" key="6">
    <source>
        <dbReference type="Proteomes" id="UP000199118"/>
    </source>
</evidence>
<keyword evidence="6" id="KW-1185">Reference proteome</keyword>
<sequence length="358" mass="38548">MTTTRRPGLRGLAAAAAAAIPAAILALTPAPDGARAQEFTFKLHHLLSAQAPAHSRMLVPWAEQVEENSGGRVKIEIFPAMTLGGRPPELINQVRDGVVDLIWTVNGYTPGLFPRTEVFELPNVFTNDPRAADLAMNEMLASGALADDYKGVEVMFLHVHAGQAMQMRDKLVRTPADLAGLNIRTPTRTNAWVIEALGATPVAMPVPDLPPALQKGVVDGAFIPFEIIPPLKIQDQTAYQVELADEGRLGTTAFQVSMNQARWDGLPDDIKKAFRDASGPEWQARVGEIWRAADDFGIGLAVKAGNEHVTLTPEESAAFAAALDPVVGRWVEEVKSKGIDGQALVDEARALIEKHAAE</sequence>
<proteinExistence type="predicted"/>
<dbReference type="EMBL" id="FNMZ01000001">
    <property type="protein sequence ID" value="SDW11538.1"/>
    <property type="molecule type" value="Genomic_DNA"/>
</dbReference>
<feature type="signal peptide" evidence="4">
    <location>
        <begin position="1"/>
        <end position="26"/>
    </location>
</feature>
<comment type="subcellular location">
    <subcellularLocation>
        <location evidence="1">Periplasm</location>
    </subcellularLocation>
</comment>
<dbReference type="CDD" id="cd13665">
    <property type="entry name" value="PBP2_TRAP_Dctp3_4"/>
    <property type="match status" value="1"/>
</dbReference>
<dbReference type="AlphaFoldDB" id="A0A1H2QX84"/>
<dbReference type="Gene3D" id="3.40.190.170">
    <property type="entry name" value="Bacterial extracellular solute-binding protein, family 7"/>
    <property type="match status" value="1"/>
</dbReference>
<dbReference type="PROSITE" id="PS51318">
    <property type="entry name" value="TAT"/>
    <property type="match status" value="1"/>
</dbReference>
<evidence type="ECO:0000256" key="4">
    <source>
        <dbReference type="SAM" id="SignalP"/>
    </source>
</evidence>
<dbReference type="Pfam" id="PF03480">
    <property type="entry name" value="DctP"/>
    <property type="match status" value="1"/>
</dbReference>
<dbReference type="RefSeq" id="WP_092679251.1">
    <property type="nucleotide sequence ID" value="NZ_FNMZ01000001.1"/>
</dbReference>
<accession>A0A1H2QX84</accession>
<dbReference type="GO" id="GO:0055085">
    <property type="term" value="P:transmembrane transport"/>
    <property type="evidence" value="ECO:0007669"/>
    <property type="project" value="InterPro"/>
</dbReference>
<evidence type="ECO:0000256" key="3">
    <source>
        <dbReference type="ARBA" id="ARBA00022764"/>
    </source>
</evidence>
<dbReference type="InterPro" id="IPR006311">
    <property type="entry name" value="TAT_signal"/>
</dbReference>
<keyword evidence="3" id="KW-0574">Periplasm</keyword>
<reference evidence="5 6" key="1">
    <citation type="submission" date="2016-10" db="EMBL/GenBank/DDBJ databases">
        <authorList>
            <person name="de Groot N.N."/>
        </authorList>
    </citation>
    <scope>NUCLEOTIDE SEQUENCE [LARGE SCALE GENOMIC DNA]</scope>
    <source>
        <strain evidence="5 6">DSM 17890</strain>
    </source>
</reference>
<dbReference type="STRING" id="356660.SAMN05444336_101169"/>
<feature type="chain" id="PRO_5011615809" evidence="4">
    <location>
        <begin position="27"/>
        <end position="358"/>
    </location>
</feature>
<evidence type="ECO:0000256" key="1">
    <source>
        <dbReference type="ARBA" id="ARBA00004418"/>
    </source>
</evidence>
<dbReference type="PANTHER" id="PTHR33376:SF15">
    <property type="entry name" value="BLL6794 PROTEIN"/>
    <property type="match status" value="1"/>
</dbReference>